<evidence type="ECO:0000313" key="1">
    <source>
        <dbReference type="EMBL" id="CAD1848012.1"/>
    </source>
</evidence>
<accession>A0A6V7QXN7</accession>
<gene>
    <name evidence="1" type="ORF">CB5_LOCUS31223</name>
</gene>
<dbReference type="PANTHER" id="PTHR35692">
    <property type="entry name" value="F26F24.11"/>
    <property type="match status" value="1"/>
</dbReference>
<dbReference type="EMBL" id="CAJEUB010000065">
    <property type="protein sequence ID" value="CAD1848012.1"/>
    <property type="molecule type" value="Genomic_DNA"/>
</dbReference>
<protein>
    <submittedName>
        <fullName evidence="1">Uncharacterized protein</fullName>
    </submittedName>
</protein>
<organism evidence="1">
    <name type="scientific">Ananas comosus var. bracteatus</name>
    <name type="common">red pineapple</name>
    <dbReference type="NCBI Taxonomy" id="296719"/>
    <lineage>
        <taxon>Eukaryota</taxon>
        <taxon>Viridiplantae</taxon>
        <taxon>Streptophyta</taxon>
        <taxon>Embryophyta</taxon>
        <taxon>Tracheophyta</taxon>
        <taxon>Spermatophyta</taxon>
        <taxon>Magnoliopsida</taxon>
        <taxon>Liliopsida</taxon>
        <taxon>Poales</taxon>
        <taxon>Bromeliaceae</taxon>
        <taxon>Bromelioideae</taxon>
        <taxon>Ananas</taxon>
    </lineage>
</organism>
<sequence length="101" mass="11609">MICCFGCSSESRTKKKDKSDVIGDLRLDTEADDQGKSNEEILTDYRTFSLKEQQRMLKKAQKEEAKASREAEKVMEWVKQASARIDASVIDELLSEERKMD</sequence>
<reference evidence="1" key="1">
    <citation type="submission" date="2020-07" db="EMBL/GenBank/DDBJ databases">
        <authorList>
            <person name="Lin J."/>
        </authorList>
    </citation>
    <scope>NUCLEOTIDE SEQUENCE</scope>
</reference>
<dbReference type="PANTHER" id="PTHR35692:SF5">
    <property type="entry name" value="REMORIN C-TERMINAL DOMAIN-CONTAINING PROTEIN"/>
    <property type="match status" value="1"/>
</dbReference>
<name>A0A6V7QXN7_ANACO</name>
<proteinExistence type="predicted"/>
<dbReference type="AlphaFoldDB" id="A0A6V7QXN7"/>